<keyword evidence="2" id="KW-0732">Signal</keyword>
<dbReference type="KEGG" id="bany:112056449"/>
<proteinExistence type="predicted"/>
<sequence length="90" mass="9931">MLNMYTIDGKGNYRFRFKTSNGIEREETGIKAYEGEPNEHLSVVGKYSYINENGEKVSVLYSANERGYHILPLGTNTSGVPGNVVATLLG</sequence>
<evidence type="ECO:0000313" key="5">
    <source>
        <dbReference type="RefSeq" id="XP_023952687.2"/>
    </source>
</evidence>
<keyword evidence="1 3" id="KW-0193">Cuticle</keyword>
<dbReference type="GO" id="GO:0008010">
    <property type="term" value="F:structural constituent of chitin-based larval cuticle"/>
    <property type="evidence" value="ECO:0007669"/>
    <property type="project" value="TreeGrafter"/>
</dbReference>
<evidence type="ECO:0000256" key="3">
    <source>
        <dbReference type="PROSITE-ProRule" id="PRU00497"/>
    </source>
</evidence>
<evidence type="ECO:0000313" key="4">
    <source>
        <dbReference type="Proteomes" id="UP001652582"/>
    </source>
</evidence>
<dbReference type="PROSITE" id="PS51155">
    <property type="entry name" value="CHIT_BIND_RR_2"/>
    <property type="match status" value="1"/>
</dbReference>
<reference evidence="5" key="1">
    <citation type="submission" date="2025-08" db="UniProtKB">
        <authorList>
            <consortium name="RefSeq"/>
        </authorList>
    </citation>
    <scope>IDENTIFICATION</scope>
</reference>
<dbReference type="PANTHER" id="PTHR10380:SF173">
    <property type="entry name" value="CUTICULAR PROTEIN 47EF, ISOFORM C-RELATED"/>
    <property type="match status" value="1"/>
</dbReference>
<organism evidence="4 5">
    <name type="scientific">Bicyclus anynana</name>
    <name type="common">Squinting bush brown butterfly</name>
    <dbReference type="NCBI Taxonomy" id="110368"/>
    <lineage>
        <taxon>Eukaryota</taxon>
        <taxon>Metazoa</taxon>
        <taxon>Ecdysozoa</taxon>
        <taxon>Arthropoda</taxon>
        <taxon>Hexapoda</taxon>
        <taxon>Insecta</taxon>
        <taxon>Pterygota</taxon>
        <taxon>Neoptera</taxon>
        <taxon>Endopterygota</taxon>
        <taxon>Lepidoptera</taxon>
        <taxon>Glossata</taxon>
        <taxon>Ditrysia</taxon>
        <taxon>Papilionoidea</taxon>
        <taxon>Nymphalidae</taxon>
        <taxon>Satyrinae</taxon>
        <taxon>Satyrini</taxon>
        <taxon>Mycalesina</taxon>
        <taxon>Bicyclus</taxon>
    </lineage>
</organism>
<dbReference type="OrthoDB" id="6436213at2759"/>
<dbReference type="Pfam" id="PF00379">
    <property type="entry name" value="Chitin_bind_4"/>
    <property type="match status" value="1"/>
</dbReference>
<evidence type="ECO:0000256" key="1">
    <source>
        <dbReference type="ARBA" id="ARBA00022460"/>
    </source>
</evidence>
<dbReference type="RefSeq" id="XP_023952687.2">
    <property type="nucleotide sequence ID" value="XM_024096919.2"/>
</dbReference>
<gene>
    <name evidence="5" type="primary">LOC112056449</name>
</gene>
<dbReference type="AlphaFoldDB" id="A0A6J1P394"/>
<dbReference type="InterPro" id="IPR000618">
    <property type="entry name" value="Insect_cuticle"/>
</dbReference>
<dbReference type="Proteomes" id="UP001652582">
    <property type="component" value="Chromosome 7"/>
</dbReference>
<dbReference type="PANTHER" id="PTHR10380">
    <property type="entry name" value="CUTICLE PROTEIN"/>
    <property type="match status" value="1"/>
</dbReference>
<dbReference type="GeneID" id="112056449"/>
<dbReference type="InterPro" id="IPR050468">
    <property type="entry name" value="Cuticle_Struct_Prot"/>
</dbReference>
<keyword evidence="4" id="KW-1185">Reference proteome</keyword>
<accession>A0A6J1P394</accession>
<dbReference type="PRINTS" id="PR00947">
    <property type="entry name" value="CUTICLE"/>
</dbReference>
<evidence type="ECO:0000256" key="2">
    <source>
        <dbReference type="ARBA" id="ARBA00022729"/>
    </source>
</evidence>
<dbReference type="GO" id="GO:0062129">
    <property type="term" value="C:chitin-based extracellular matrix"/>
    <property type="evidence" value="ECO:0007669"/>
    <property type="project" value="TreeGrafter"/>
</dbReference>
<protein>
    <submittedName>
        <fullName evidence="5">Endocuticle structural glycoprotein ABD-5-like</fullName>
    </submittedName>
</protein>
<name>A0A6J1P394_BICAN</name>